<evidence type="ECO:0000313" key="3">
    <source>
        <dbReference type="Proteomes" id="UP000039046"/>
    </source>
</evidence>
<sequence>MNGTMYALKLFKFYYWRMLTPPEPLQYDGVTIKGVMGQSDPFNCECRAFGRLQETGNEELAIKCYGYVILTAEEEEQVRQLSSFPWTRHRPEHQRMGIRGIVKKYVEGSTHFERSKLPQMRRDLLSPHRIGICVFDLREDNSMESKIVDFSQAHVTPHRYLDLVDQTSSTHEAYWRDFTAIDGILVSWNEAHPRQAYLRFFLPRMKYISRLRLSTRATTTPFMTVPDKYLMPPRYDWKVASAARKSASRKSRQSHAQPEKQDL</sequence>
<dbReference type="EMBL" id="CDHN01000003">
    <property type="protein sequence ID" value="CEJ91054.1"/>
    <property type="molecule type" value="Genomic_DNA"/>
</dbReference>
<protein>
    <submittedName>
        <fullName evidence="2">Uncharacterized protein</fullName>
    </submittedName>
</protein>
<gene>
    <name evidence="2" type="ORF">VHEMI06792</name>
</gene>
<feature type="region of interest" description="Disordered" evidence="1">
    <location>
        <begin position="242"/>
        <end position="263"/>
    </location>
</feature>
<organism evidence="2 3">
    <name type="scientific">[Torrubiella] hemipterigena</name>
    <dbReference type="NCBI Taxonomy" id="1531966"/>
    <lineage>
        <taxon>Eukaryota</taxon>
        <taxon>Fungi</taxon>
        <taxon>Dikarya</taxon>
        <taxon>Ascomycota</taxon>
        <taxon>Pezizomycotina</taxon>
        <taxon>Sordariomycetes</taxon>
        <taxon>Hypocreomycetidae</taxon>
        <taxon>Hypocreales</taxon>
        <taxon>Clavicipitaceae</taxon>
        <taxon>Clavicipitaceae incertae sedis</taxon>
        <taxon>'Torrubiella' clade</taxon>
    </lineage>
</organism>
<dbReference type="InterPro" id="IPR025213">
    <property type="entry name" value="Sim4_Fta2"/>
</dbReference>
<evidence type="ECO:0000256" key="1">
    <source>
        <dbReference type="SAM" id="MobiDB-lite"/>
    </source>
</evidence>
<dbReference type="Pfam" id="PF13095">
    <property type="entry name" value="FTA2"/>
    <property type="match status" value="1"/>
</dbReference>
<keyword evidence="3" id="KW-1185">Reference proteome</keyword>
<name>A0A0A1T8D5_9HYPO</name>
<dbReference type="HOGENOM" id="CLU_042091_1_0_1"/>
<dbReference type="Proteomes" id="UP000039046">
    <property type="component" value="Unassembled WGS sequence"/>
</dbReference>
<accession>A0A0A1T8D5</accession>
<proteinExistence type="predicted"/>
<reference evidence="2 3" key="1">
    <citation type="journal article" date="2015" name="Genome Announc.">
        <title>Draft Genome Sequence and Gene Annotation of the Entomopathogenic Fungus Verticillium hemipterigenum.</title>
        <authorList>
            <person name="Horn F."/>
            <person name="Habel A."/>
            <person name="Scharf D.H."/>
            <person name="Dworschak J."/>
            <person name="Brakhage A.A."/>
            <person name="Guthke R."/>
            <person name="Hertweck C."/>
            <person name="Linde J."/>
        </authorList>
    </citation>
    <scope>NUCLEOTIDE SEQUENCE [LARGE SCALE GENOMIC DNA]</scope>
</reference>
<evidence type="ECO:0000313" key="2">
    <source>
        <dbReference type="EMBL" id="CEJ91054.1"/>
    </source>
</evidence>
<dbReference type="STRING" id="1531966.A0A0A1T8D5"/>
<dbReference type="AlphaFoldDB" id="A0A0A1T8D5"/>